<dbReference type="EMBL" id="CDMZ01005865">
    <property type="protein sequence ID" value="CEM55323.1"/>
    <property type="molecule type" value="Genomic_DNA"/>
</dbReference>
<accession>A0A0G4IDI6</accession>
<reference evidence="2" key="1">
    <citation type="submission" date="2014-11" db="EMBL/GenBank/DDBJ databases">
        <authorList>
            <person name="Otto D Thomas"/>
            <person name="Naeem Raeece"/>
        </authorList>
    </citation>
    <scope>NUCLEOTIDE SEQUENCE</scope>
</reference>
<evidence type="ECO:0000256" key="1">
    <source>
        <dbReference type="SAM" id="MobiDB-lite"/>
    </source>
</evidence>
<dbReference type="VEuPathDB" id="CryptoDB:Cvel_2346"/>
<evidence type="ECO:0000313" key="2">
    <source>
        <dbReference type="EMBL" id="CEM55323.1"/>
    </source>
</evidence>
<dbReference type="AlphaFoldDB" id="A0A0G4IDI6"/>
<feature type="compositionally biased region" description="Low complexity" evidence="1">
    <location>
        <begin position="9"/>
        <end position="24"/>
    </location>
</feature>
<name>A0A0G4IDI6_9ALVE</name>
<organism evidence="2">
    <name type="scientific">Chromera velia CCMP2878</name>
    <dbReference type="NCBI Taxonomy" id="1169474"/>
    <lineage>
        <taxon>Eukaryota</taxon>
        <taxon>Sar</taxon>
        <taxon>Alveolata</taxon>
        <taxon>Colpodellida</taxon>
        <taxon>Chromeraceae</taxon>
        <taxon>Chromera</taxon>
    </lineage>
</organism>
<feature type="region of interest" description="Disordered" evidence="1">
    <location>
        <begin position="1"/>
        <end position="39"/>
    </location>
</feature>
<gene>
    <name evidence="2" type="ORF">Cvel_2346</name>
</gene>
<proteinExistence type="predicted"/>
<protein>
    <submittedName>
        <fullName evidence="2">Uncharacterized protein</fullName>
    </submittedName>
</protein>
<sequence length="182" mass="19804">MRKTDSEGAHAPASAASSGVAEPVGESSHSADPSPEVLFSGQNDVRRLSALINEMRKLGENLSVHGSTPIALKARGQVWGVDSKVLQAFLNLVECKVTVDSSTCPPPDIRSTLQMKARIPRPSRLSLSLSLTDRGEGGRYSPVVNWDWSLLYLHFKSLQVSTRGVWPDTLLAARVVMIKERN</sequence>